<dbReference type="NCBIfam" id="NF033545">
    <property type="entry name" value="transpos_IS630"/>
    <property type="match status" value="1"/>
</dbReference>
<evidence type="ECO:0000313" key="3">
    <source>
        <dbReference type="EMBL" id="SBT15148.1"/>
    </source>
</evidence>
<dbReference type="SUPFAM" id="SSF46689">
    <property type="entry name" value="Homeodomain-like"/>
    <property type="match status" value="1"/>
</dbReference>
<proteinExistence type="predicted"/>
<evidence type="ECO:0000259" key="2">
    <source>
        <dbReference type="Pfam" id="PF13592"/>
    </source>
</evidence>
<gene>
    <name evidence="3" type="ORF">VCE7224_03935</name>
</gene>
<sequence>MNSDLSKLISTTSNARLRLRLLAASHFIDGKNRTEIASFLKVSRLSVNKWIKAYLDYGVEGLTEKPHTGRPSRLTTEQKAHLKEYVTSNAIKPEGGRLQGSDIAQFIFDEFDVSYQPSGIYRLLHELNLSWITTRSKHPKQSEETQESFKKIPNRNDP</sequence>
<dbReference type="Pfam" id="PF13592">
    <property type="entry name" value="HTH_33"/>
    <property type="match status" value="1"/>
</dbReference>
<protein>
    <recommendedName>
        <fullName evidence="2">Winged helix-turn helix domain-containing protein</fullName>
    </recommendedName>
</protein>
<dbReference type="EMBL" id="FLQZ01000109">
    <property type="protein sequence ID" value="SBT15148.1"/>
    <property type="molecule type" value="Genomic_DNA"/>
</dbReference>
<organism evidence="3 4">
    <name type="scientific">Vibrio celticus</name>
    <dbReference type="NCBI Taxonomy" id="446372"/>
    <lineage>
        <taxon>Bacteria</taxon>
        <taxon>Pseudomonadati</taxon>
        <taxon>Pseudomonadota</taxon>
        <taxon>Gammaproteobacteria</taxon>
        <taxon>Vibrionales</taxon>
        <taxon>Vibrionaceae</taxon>
        <taxon>Vibrio</taxon>
    </lineage>
</organism>
<feature type="domain" description="Winged helix-turn helix" evidence="2">
    <location>
        <begin position="95"/>
        <end position="151"/>
    </location>
</feature>
<name>A0A1C3JJJ7_9VIBR</name>
<feature type="region of interest" description="Disordered" evidence="1">
    <location>
        <begin position="136"/>
        <end position="158"/>
    </location>
</feature>
<accession>A0A1C3JJJ7</accession>
<evidence type="ECO:0000256" key="1">
    <source>
        <dbReference type="SAM" id="MobiDB-lite"/>
    </source>
</evidence>
<dbReference type="InterPro" id="IPR009057">
    <property type="entry name" value="Homeodomain-like_sf"/>
</dbReference>
<feature type="compositionally biased region" description="Basic and acidic residues" evidence="1">
    <location>
        <begin position="140"/>
        <end position="158"/>
    </location>
</feature>
<dbReference type="InterPro" id="IPR025959">
    <property type="entry name" value="Winged_HTH_dom"/>
</dbReference>
<keyword evidence="4" id="KW-1185">Reference proteome</keyword>
<dbReference type="InterPro" id="IPR047655">
    <property type="entry name" value="Transpos_IS630-like"/>
</dbReference>
<evidence type="ECO:0000313" key="4">
    <source>
        <dbReference type="Proteomes" id="UP000092819"/>
    </source>
</evidence>
<reference evidence="4" key="1">
    <citation type="submission" date="2016-06" db="EMBL/GenBank/DDBJ databases">
        <authorList>
            <person name="Rodrigo-Torres L."/>
            <person name="Arahal D.R."/>
        </authorList>
    </citation>
    <scope>NUCLEOTIDE SEQUENCE [LARGE SCALE GENOMIC DNA]</scope>
    <source>
        <strain evidence="4">CECT 7224</strain>
    </source>
</reference>
<dbReference type="Pfam" id="PF13384">
    <property type="entry name" value="HTH_23"/>
    <property type="match status" value="1"/>
</dbReference>
<dbReference type="AlphaFoldDB" id="A0A1C3JJJ7"/>
<dbReference type="Proteomes" id="UP000092819">
    <property type="component" value="Unassembled WGS sequence"/>
</dbReference>